<evidence type="ECO:0000313" key="7">
    <source>
        <dbReference type="EnsemblPlants" id="Solyc12g035675.1.1"/>
    </source>
</evidence>
<evidence type="ECO:0000256" key="4">
    <source>
        <dbReference type="ARBA" id="ARBA00022833"/>
    </source>
</evidence>
<proteinExistence type="predicted"/>
<dbReference type="Gramene" id="Solyc12g035675.1.1">
    <property type="protein sequence ID" value="Solyc12g035675.1.1"/>
    <property type="gene ID" value="Solyc12g035675.1"/>
</dbReference>
<evidence type="ECO:0000256" key="2">
    <source>
        <dbReference type="ARBA" id="ARBA00022723"/>
    </source>
</evidence>
<reference evidence="7" key="1">
    <citation type="journal article" date="2012" name="Nature">
        <title>The tomato genome sequence provides insights into fleshy fruit evolution.</title>
        <authorList>
            <consortium name="Tomato Genome Consortium"/>
        </authorList>
    </citation>
    <scope>NUCLEOTIDE SEQUENCE [LARGE SCALE GENOMIC DNA]</scope>
    <source>
        <strain evidence="7">cv. Heinz 1706</strain>
    </source>
</reference>
<accession>A0A3Q7J7J1</accession>
<dbReference type="GO" id="GO:0046983">
    <property type="term" value="F:protein dimerization activity"/>
    <property type="evidence" value="ECO:0007669"/>
    <property type="project" value="InterPro"/>
</dbReference>
<evidence type="ECO:0000259" key="6">
    <source>
        <dbReference type="Pfam" id="PF05699"/>
    </source>
</evidence>
<keyword evidence="4" id="KW-0862">Zinc</keyword>
<dbReference type="Pfam" id="PF05699">
    <property type="entry name" value="Dimer_Tnp_hAT"/>
    <property type="match status" value="1"/>
</dbReference>
<reference evidence="7" key="2">
    <citation type="submission" date="2019-01" db="UniProtKB">
        <authorList>
            <consortium name="EnsemblPlants"/>
        </authorList>
    </citation>
    <scope>IDENTIFICATION</scope>
    <source>
        <strain evidence="7">cv. Heinz 1706</strain>
    </source>
</reference>
<dbReference type="GO" id="GO:0005634">
    <property type="term" value="C:nucleus"/>
    <property type="evidence" value="ECO:0007669"/>
    <property type="project" value="UniProtKB-SubCell"/>
</dbReference>
<feature type="domain" description="HAT C-terminal dimerisation" evidence="6">
    <location>
        <begin position="116"/>
        <end position="173"/>
    </location>
</feature>
<evidence type="ECO:0000256" key="3">
    <source>
        <dbReference type="ARBA" id="ARBA00022771"/>
    </source>
</evidence>
<keyword evidence="2" id="KW-0479">Metal-binding</keyword>
<keyword evidence="8" id="KW-1185">Reference proteome</keyword>
<dbReference type="InterPro" id="IPR052035">
    <property type="entry name" value="ZnF_BED_domain_contain"/>
</dbReference>
<dbReference type="PANTHER" id="PTHR46481:SF10">
    <property type="entry name" value="ZINC FINGER BED DOMAIN-CONTAINING PROTEIN 39"/>
    <property type="match status" value="1"/>
</dbReference>
<dbReference type="GO" id="GO:0008270">
    <property type="term" value="F:zinc ion binding"/>
    <property type="evidence" value="ECO:0007669"/>
    <property type="project" value="UniProtKB-KW"/>
</dbReference>
<dbReference type="OMA" id="CHLMIRR"/>
<evidence type="ECO:0000256" key="5">
    <source>
        <dbReference type="ARBA" id="ARBA00023242"/>
    </source>
</evidence>
<dbReference type="InParanoid" id="A0A3Q7J7J1"/>
<keyword evidence="5" id="KW-0539">Nucleus</keyword>
<dbReference type="EnsemblPlants" id="Solyc12g035675.1.1">
    <property type="protein sequence ID" value="Solyc12g035675.1.1"/>
    <property type="gene ID" value="Solyc12g035675.1"/>
</dbReference>
<sequence length="175" mass="19970">MVCVCVLPYNFPSNPGFVEYIQQTYNPDYRGFSRNTVKSDVFEYQDILPEEIPNCQACKSSIKVEAKLLYEKYRTIEKFQGEVGQTSNVEIDLSLPISCYMRGFLGLNSTNRDDFEEYLNQSLEVLEIKDGNEDLLGWWSRRSDALPTLSKMVRDVLAIQASSVASEDAFSAARF</sequence>
<name>A0A3Q7J7J1_SOLLC</name>
<dbReference type="SUPFAM" id="SSF53098">
    <property type="entry name" value="Ribonuclease H-like"/>
    <property type="match status" value="1"/>
</dbReference>
<dbReference type="InterPro" id="IPR008906">
    <property type="entry name" value="HATC_C_dom"/>
</dbReference>
<organism evidence="7">
    <name type="scientific">Solanum lycopersicum</name>
    <name type="common">Tomato</name>
    <name type="synonym">Lycopersicon esculentum</name>
    <dbReference type="NCBI Taxonomy" id="4081"/>
    <lineage>
        <taxon>Eukaryota</taxon>
        <taxon>Viridiplantae</taxon>
        <taxon>Streptophyta</taxon>
        <taxon>Embryophyta</taxon>
        <taxon>Tracheophyta</taxon>
        <taxon>Spermatophyta</taxon>
        <taxon>Magnoliopsida</taxon>
        <taxon>eudicotyledons</taxon>
        <taxon>Gunneridae</taxon>
        <taxon>Pentapetalae</taxon>
        <taxon>asterids</taxon>
        <taxon>lamiids</taxon>
        <taxon>Solanales</taxon>
        <taxon>Solanaceae</taxon>
        <taxon>Solanoideae</taxon>
        <taxon>Solaneae</taxon>
        <taxon>Solanum</taxon>
        <taxon>Solanum subgen. Lycopersicon</taxon>
    </lineage>
</organism>
<dbReference type="PANTHER" id="PTHR46481">
    <property type="entry name" value="ZINC FINGER BED DOMAIN-CONTAINING PROTEIN 4"/>
    <property type="match status" value="1"/>
</dbReference>
<dbReference type="InterPro" id="IPR012337">
    <property type="entry name" value="RNaseH-like_sf"/>
</dbReference>
<comment type="subcellular location">
    <subcellularLocation>
        <location evidence="1">Nucleus</location>
    </subcellularLocation>
</comment>
<dbReference type="Proteomes" id="UP000004994">
    <property type="component" value="Chromosome 12"/>
</dbReference>
<protein>
    <recommendedName>
        <fullName evidence="6">HAT C-terminal dimerisation domain-containing protein</fullName>
    </recommendedName>
</protein>
<evidence type="ECO:0000256" key="1">
    <source>
        <dbReference type="ARBA" id="ARBA00004123"/>
    </source>
</evidence>
<evidence type="ECO:0000313" key="8">
    <source>
        <dbReference type="Proteomes" id="UP000004994"/>
    </source>
</evidence>
<dbReference type="AlphaFoldDB" id="A0A3Q7J7J1"/>
<keyword evidence="3" id="KW-0863">Zinc-finger</keyword>